<organism evidence="1">
    <name type="scientific">Rhizopus microsporus var. microsporus</name>
    <dbReference type="NCBI Taxonomy" id="86635"/>
    <lineage>
        <taxon>Eukaryota</taxon>
        <taxon>Fungi</taxon>
        <taxon>Fungi incertae sedis</taxon>
        <taxon>Mucoromycota</taxon>
        <taxon>Mucoromycotina</taxon>
        <taxon>Mucoromycetes</taxon>
        <taxon>Mucorales</taxon>
        <taxon>Mucorineae</taxon>
        <taxon>Rhizopodaceae</taxon>
        <taxon>Rhizopus</taxon>
    </lineage>
</organism>
<evidence type="ECO:0000313" key="1">
    <source>
        <dbReference type="EMBL" id="ORE09472.1"/>
    </source>
</evidence>
<dbReference type="VEuPathDB" id="FungiDB:BCV72DRAFT_201427"/>
<name>A0A1X0RBV4_RHIZD</name>
<dbReference type="Proteomes" id="UP000242414">
    <property type="component" value="Unassembled WGS sequence"/>
</dbReference>
<dbReference type="AlphaFoldDB" id="A0A1X0RBV4"/>
<dbReference type="EMBL" id="KV921875">
    <property type="protein sequence ID" value="ORE09472.1"/>
    <property type="molecule type" value="Genomic_DNA"/>
</dbReference>
<protein>
    <submittedName>
        <fullName evidence="1">Uncharacterized protein</fullName>
    </submittedName>
</protein>
<dbReference type="OrthoDB" id="2288631at2759"/>
<gene>
    <name evidence="1" type="ORF">BCV72DRAFT_201427</name>
</gene>
<accession>A0A1X0RBV4</accession>
<reference evidence="1" key="1">
    <citation type="journal article" date="2016" name="Proc. Natl. Acad. Sci. U.S.A.">
        <title>Lipid metabolic changes in an early divergent fungus govern the establishment of a mutualistic symbiosis with endobacteria.</title>
        <authorList>
            <person name="Lastovetsky O.A."/>
            <person name="Gaspar M.L."/>
            <person name="Mondo S.J."/>
            <person name="LaButti K.M."/>
            <person name="Sandor L."/>
            <person name="Grigoriev I.V."/>
            <person name="Henry S.A."/>
            <person name="Pawlowska T.E."/>
        </authorList>
    </citation>
    <scope>NUCLEOTIDE SEQUENCE [LARGE SCALE GENOMIC DNA]</scope>
    <source>
        <strain evidence="1">ATCC 52814</strain>
    </source>
</reference>
<proteinExistence type="predicted"/>
<feature type="non-terminal residue" evidence="1">
    <location>
        <position position="1"/>
    </location>
</feature>
<sequence length="64" mass="7528">LKNAQQLAIYESIKIHTAYINNITPNLGNRLHMFINRITQKKERIARLTNEMKTKNYSDKAIKI</sequence>